<evidence type="ECO:0000256" key="6">
    <source>
        <dbReference type="ARBA" id="ARBA00023014"/>
    </source>
</evidence>
<evidence type="ECO:0000256" key="3">
    <source>
        <dbReference type="ARBA" id="ARBA00022691"/>
    </source>
</evidence>
<keyword evidence="8" id="KW-0812">Transmembrane</keyword>
<evidence type="ECO:0000256" key="2">
    <source>
        <dbReference type="ARBA" id="ARBA00022485"/>
    </source>
</evidence>
<keyword evidence="6" id="KW-0411">Iron-sulfur</keyword>
<evidence type="ECO:0000256" key="8">
    <source>
        <dbReference type="SAM" id="Phobius"/>
    </source>
</evidence>
<proteinExistence type="predicted"/>
<gene>
    <name evidence="10" type="ORF">GCM10025876_02460</name>
</gene>
<dbReference type="InterPro" id="IPR025445">
    <property type="entry name" value="DUF4191"/>
</dbReference>
<evidence type="ECO:0000256" key="7">
    <source>
        <dbReference type="SAM" id="MobiDB-lite"/>
    </source>
</evidence>
<dbReference type="PANTHER" id="PTHR10949:SF0">
    <property type="entry name" value="LIPOYL SYNTHASE, MITOCHONDRIAL"/>
    <property type="match status" value="1"/>
</dbReference>
<feature type="region of interest" description="Disordered" evidence="7">
    <location>
        <begin position="117"/>
        <end position="150"/>
    </location>
</feature>
<keyword evidence="11" id="KW-1185">Reference proteome</keyword>
<dbReference type="Pfam" id="PF13829">
    <property type="entry name" value="DUF4191"/>
    <property type="match status" value="1"/>
</dbReference>
<keyword evidence="8" id="KW-0472">Membrane</keyword>
<comment type="cofactor">
    <cofactor evidence="1">
        <name>[4Fe-4S] cluster</name>
        <dbReference type="ChEBI" id="CHEBI:49883"/>
    </cofactor>
</comment>
<feature type="region of interest" description="Disordered" evidence="7">
    <location>
        <begin position="393"/>
        <end position="420"/>
    </location>
</feature>
<name>A0ABQ6IAN2_9MICO</name>
<evidence type="ECO:0000256" key="5">
    <source>
        <dbReference type="ARBA" id="ARBA00023004"/>
    </source>
</evidence>
<dbReference type="PANTHER" id="PTHR10949">
    <property type="entry name" value="LIPOYL SYNTHASE"/>
    <property type="match status" value="1"/>
</dbReference>
<accession>A0ABQ6IAN2</accession>
<dbReference type="InterPro" id="IPR058240">
    <property type="entry name" value="rSAM_sf"/>
</dbReference>
<protein>
    <recommendedName>
        <fullName evidence="9">Radical SAM core domain-containing protein</fullName>
    </recommendedName>
</protein>
<keyword evidence="5" id="KW-0408">Iron</keyword>
<dbReference type="InterPro" id="IPR003698">
    <property type="entry name" value="Lipoyl_synth"/>
</dbReference>
<dbReference type="PROSITE" id="PS51918">
    <property type="entry name" value="RADICAL_SAM"/>
    <property type="match status" value="1"/>
</dbReference>
<dbReference type="EMBL" id="BSUN01000001">
    <property type="protein sequence ID" value="GMA34042.1"/>
    <property type="molecule type" value="Genomic_DNA"/>
</dbReference>
<feature type="transmembrane region" description="Helical" evidence="8">
    <location>
        <begin position="241"/>
        <end position="262"/>
    </location>
</feature>
<organism evidence="10 11">
    <name type="scientific">Demequina litorisediminis</name>
    <dbReference type="NCBI Taxonomy" id="1849022"/>
    <lineage>
        <taxon>Bacteria</taxon>
        <taxon>Bacillati</taxon>
        <taxon>Actinomycetota</taxon>
        <taxon>Actinomycetes</taxon>
        <taxon>Micrococcales</taxon>
        <taxon>Demequinaceae</taxon>
        <taxon>Demequina</taxon>
    </lineage>
</organism>
<keyword evidence="4" id="KW-0479">Metal-binding</keyword>
<evidence type="ECO:0000313" key="10">
    <source>
        <dbReference type="EMBL" id="GMA34042.1"/>
    </source>
</evidence>
<dbReference type="SUPFAM" id="SSF102114">
    <property type="entry name" value="Radical SAM enzymes"/>
    <property type="match status" value="1"/>
</dbReference>
<reference evidence="11" key="1">
    <citation type="journal article" date="2019" name="Int. J. Syst. Evol. Microbiol.">
        <title>The Global Catalogue of Microorganisms (GCM) 10K type strain sequencing project: providing services to taxonomists for standard genome sequencing and annotation.</title>
        <authorList>
            <consortium name="The Broad Institute Genomics Platform"/>
            <consortium name="The Broad Institute Genome Sequencing Center for Infectious Disease"/>
            <person name="Wu L."/>
            <person name="Ma J."/>
        </authorList>
    </citation>
    <scope>NUCLEOTIDE SEQUENCE [LARGE SCALE GENOMIC DNA]</scope>
    <source>
        <strain evidence="11">NBRC 112299</strain>
    </source>
</reference>
<feature type="transmembrane region" description="Helical" evidence="8">
    <location>
        <begin position="213"/>
        <end position="235"/>
    </location>
</feature>
<keyword evidence="8" id="KW-1133">Transmembrane helix</keyword>
<keyword evidence="2" id="KW-0004">4Fe-4S</keyword>
<dbReference type="Proteomes" id="UP001157125">
    <property type="component" value="Unassembled WGS sequence"/>
</dbReference>
<dbReference type="Gene3D" id="3.20.20.70">
    <property type="entry name" value="Aldolase class I"/>
    <property type="match status" value="1"/>
</dbReference>
<keyword evidence="3" id="KW-0949">S-adenosyl-L-methionine</keyword>
<dbReference type="InterPro" id="IPR007197">
    <property type="entry name" value="rSAM"/>
</dbReference>
<feature type="domain" description="Radical SAM core" evidence="9">
    <location>
        <begin position="1"/>
        <end position="106"/>
    </location>
</feature>
<comment type="caution">
    <text evidence="10">The sequence shown here is derived from an EMBL/GenBank/DDBJ whole genome shotgun (WGS) entry which is preliminary data.</text>
</comment>
<evidence type="ECO:0000313" key="11">
    <source>
        <dbReference type="Proteomes" id="UP001157125"/>
    </source>
</evidence>
<sequence>MLAHNVETVPRIFKRIRPAFRYERSLQVISMAQADGFVTKSNLILGMGETMDEVLQALQDLHDAGTDLITITQYLRPSPRHHPVERWVKPEEFVDLSEAAEEIGFLGVMSGPLVRSSLSRRPAVGPGDDLEGSRHSRGLGPPGRADGGASGGIGAVDVGGAAASFLLTANVAPGHPRTRLDCAASWRKNPRSARGGTRLVAQAYKSTAPYDKWLLPLLILIPLVIIGAGVAIGLASGSTWILVYAIIFAILAAVLAGMYTLTRRFERNAYIRMEGQPGASISIAQSIRSGWQFNEEPVSVDPRGKGIVFQGVGKGGIVLIAEGGNGARKQVEATTRRLTRLVPGVPVHAIYEGTGEGQVPLKSLVKAIKGHKKALTKAQRSQVAARLNAIGGAKPADAQGCRPHARAPRPQGHARSLISV</sequence>
<evidence type="ECO:0000256" key="4">
    <source>
        <dbReference type="ARBA" id="ARBA00022723"/>
    </source>
</evidence>
<dbReference type="InterPro" id="IPR013785">
    <property type="entry name" value="Aldolase_TIM"/>
</dbReference>
<evidence type="ECO:0000259" key="9">
    <source>
        <dbReference type="PROSITE" id="PS51918"/>
    </source>
</evidence>
<evidence type="ECO:0000256" key="1">
    <source>
        <dbReference type="ARBA" id="ARBA00001966"/>
    </source>
</evidence>